<feature type="compositionally biased region" description="Basic and acidic residues" evidence="1">
    <location>
        <begin position="321"/>
        <end position="331"/>
    </location>
</feature>
<dbReference type="FunFam" id="3.80.10.10:FF:000552">
    <property type="entry name" value="RNI-like superfamily protein"/>
    <property type="match status" value="1"/>
</dbReference>
<name>A0A1J3CWX4_NOCCA</name>
<dbReference type="GO" id="GO:0019005">
    <property type="term" value="C:SCF ubiquitin ligase complex"/>
    <property type="evidence" value="ECO:0007669"/>
    <property type="project" value="TreeGrafter"/>
</dbReference>
<organism evidence="2">
    <name type="scientific">Noccaea caerulescens</name>
    <name type="common">Alpine penny-cress</name>
    <name type="synonym">Thlaspi caerulescens</name>
    <dbReference type="NCBI Taxonomy" id="107243"/>
    <lineage>
        <taxon>Eukaryota</taxon>
        <taxon>Viridiplantae</taxon>
        <taxon>Streptophyta</taxon>
        <taxon>Embryophyta</taxon>
        <taxon>Tracheophyta</taxon>
        <taxon>Spermatophyta</taxon>
        <taxon>Magnoliopsida</taxon>
        <taxon>eudicotyledons</taxon>
        <taxon>Gunneridae</taxon>
        <taxon>Pentapetalae</taxon>
        <taxon>rosids</taxon>
        <taxon>malvids</taxon>
        <taxon>Brassicales</taxon>
        <taxon>Brassicaceae</taxon>
        <taxon>Coluteocarpeae</taxon>
        <taxon>Noccaea</taxon>
    </lineage>
</organism>
<dbReference type="Gene3D" id="3.80.10.10">
    <property type="entry name" value="Ribonuclease Inhibitor"/>
    <property type="match status" value="1"/>
</dbReference>
<protein>
    <submittedName>
        <fullName evidence="2">F-box/LRR-repeat protein 4</fullName>
    </submittedName>
</protein>
<dbReference type="SUPFAM" id="SSF52047">
    <property type="entry name" value="RNI-like"/>
    <property type="match status" value="1"/>
</dbReference>
<evidence type="ECO:0000313" key="2">
    <source>
        <dbReference type="EMBL" id="JAU12331.1"/>
    </source>
</evidence>
<dbReference type="PANTHER" id="PTHR13318">
    <property type="entry name" value="PARTNER OF PAIRED, ISOFORM B-RELATED"/>
    <property type="match status" value="1"/>
</dbReference>
<dbReference type="InterPro" id="IPR032675">
    <property type="entry name" value="LRR_dom_sf"/>
</dbReference>
<evidence type="ECO:0000256" key="1">
    <source>
        <dbReference type="SAM" id="MobiDB-lite"/>
    </source>
</evidence>
<feature type="region of interest" description="Disordered" evidence="1">
    <location>
        <begin position="311"/>
        <end position="331"/>
    </location>
</feature>
<sequence>MEIQKSERKLPISLKNLDLNTNRGEKNKSNVSAYLSSSLTGISASKSGPPSLVSLCLGVVGRHLEEIIPCLADISLILPADIKMSIAAIAKRRKLLDDDVIISLADSSWEILDISGSDVTNSGLAKVAEMCKSLRAVDISRCNKITSMGVSELVQHCPSLETLRCGGCPSSQSTARRSLSLFKPNLSDAEGETWEDLDTTEIGHGGQSVRWLVWPRIDKDSLEMLAMECPRIVVNPKPSLLTYSVHRFPREALPDVALDEPFVKDIDPKTWVVSGVVQKKPTSSSLSFNELPIAEKFRLAFVERDARLAPKRAKNARQHQRRAEHNCTCKS</sequence>
<dbReference type="GO" id="GO:0031146">
    <property type="term" value="P:SCF-dependent proteasomal ubiquitin-dependent protein catabolic process"/>
    <property type="evidence" value="ECO:0007669"/>
    <property type="project" value="TreeGrafter"/>
</dbReference>
<dbReference type="EMBL" id="GEVI01019989">
    <property type="protein sequence ID" value="JAU12331.1"/>
    <property type="molecule type" value="Transcribed_RNA"/>
</dbReference>
<accession>A0A1J3CWX4</accession>
<proteinExistence type="predicted"/>
<dbReference type="PANTHER" id="PTHR13318:SF119">
    <property type="entry name" value="RNI-LIKE SUPERFAMILY PROTEIN"/>
    <property type="match status" value="1"/>
</dbReference>
<feature type="compositionally biased region" description="Basic residues" evidence="1">
    <location>
        <begin position="311"/>
        <end position="320"/>
    </location>
</feature>
<reference evidence="2" key="1">
    <citation type="submission" date="2016-07" db="EMBL/GenBank/DDBJ databases">
        <title>De novo transcriptome assembly of four accessions of the metal hyperaccumulator plant Noccaea caerulescens.</title>
        <authorList>
            <person name="Blande D."/>
            <person name="Halimaa P."/>
            <person name="Tervahauta A.I."/>
            <person name="Aarts M.G."/>
            <person name="Karenlampi S.O."/>
        </authorList>
    </citation>
    <scope>NUCLEOTIDE SEQUENCE</scope>
</reference>
<dbReference type="AlphaFoldDB" id="A0A1J3CWX4"/>
<gene>
    <name evidence="2" type="ORF">GA_TR19850_c5_g1_i1_g.65608</name>
</gene>